<evidence type="ECO:0000313" key="3">
    <source>
        <dbReference type="Proteomes" id="UP000551353"/>
    </source>
</evidence>
<feature type="region of interest" description="Disordered" evidence="1">
    <location>
        <begin position="1"/>
        <end position="20"/>
    </location>
</feature>
<comment type="caution">
    <text evidence="2">The sequence shown here is derived from an EMBL/GenBank/DDBJ whole genome shotgun (WGS) entry which is preliminary data.</text>
</comment>
<dbReference type="EMBL" id="JACIFX010000048">
    <property type="protein sequence ID" value="MBB4233394.1"/>
    <property type="molecule type" value="Genomic_DNA"/>
</dbReference>
<dbReference type="Proteomes" id="UP000551353">
    <property type="component" value="Unassembled WGS sequence"/>
</dbReference>
<accession>A0ABR6IZP9</accession>
<name>A0ABR6IZP9_9HYPH</name>
<reference evidence="2 3" key="1">
    <citation type="submission" date="2020-08" db="EMBL/GenBank/DDBJ databases">
        <title>Genomic Encyclopedia of Type Strains, Phase IV (KMG-V): Genome sequencing to study the core and pangenomes of soil and plant-associated prokaryotes.</title>
        <authorList>
            <person name="Whitman W."/>
        </authorList>
    </citation>
    <scope>NUCLEOTIDE SEQUENCE [LARGE SCALE GENOMIC DNA]</scope>
    <source>
        <strain evidence="2 3">SEMIA 4087</strain>
    </source>
</reference>
<evidence type="ECO:0000256" key="1">
    <source>
        <dbReference type="SAM" id="MobiDB-lite"/>
    </source>
</evidence>
<sequence>MQHFDRTDEPAPACLSDERSREAREMLRKIFTGEVGTIAQTGISMAPVMVTDPELDLASANLFRGRCAFCEARETTRAYRFRPIEEAGPSDMAPPEDADRSHLYYSWLVNAWQNIYAVCSACTPTEPSIFPVVGRRCHLPNADEIETYADSPVGLWRRPINERSWFLDPCGNEDFRRNLAALPNGNLIGLSGRGEGTVRHFNLDRLELVSRRARAFQGYLQALLKSAHENTGTNEHFAFASMEFGGGWFLLLYQIAKKLGGGGGSRPTLSRKRIGQYYGERFGRQDFIDRVEEAFQDLYDRPEQLTQKRATPIAPVRGDARPVAFTIENFKALERVAIELKAQAVPKTTDRGSINPSAPEPQRCDRRGSASRSSSVA</sequence>
<protein>
    <submittedName>
        <fullName evidence="2">Uncharacterized protein</fullName>
    </submittedName>
</protein>
<organism evidence="2 3">
    <name type="scientific">Rhizobium mongolense</name>
    <dbReference type="NCBI Taxonomy" id="57676"/>
    <lineage>
        <taxon>Bacteria</taxon>
        <taxon>Pseudomonadati</taxon>
        <taxon>Pseudomonadota</taxon>
        <taxon>Alphaproteobacteria</taxon>
        <taxon>Hyphomicrobiales</taxon>
        <taxon>Rhizobiaceae</taxon>
        <taxon>Rhizobium/Agrobacterium group</taxon>
        <taxon>Rhizobium</taxon>
    </lineage>
</organism>
<keyword evidence="3" id="KW-1185">Reference proteome</keyword>
<proteinExistence type="predicted"/>
<feature type="region of interest" description="Disordered" evidence="1">
    <location>
        <begin position="345"/>
        <end position="377"/>
    </location>
</feature>
<dbReference type="RefSeq" id="WP_022719466.1">
    <property type="nucleotide sequence ID" value="NZ_JACIFX010000048.1"/>
</dbReference>
<evidence type="ECO:0000313" key="2">
    <source>
        <dbReference type="EMBL" id="MBB4233394.1"/>
    </source>
</evidence>
<gene>
    <name evidence="2" type="ORF">GGD56_007305</name>
</gene>